<comment type="caution">
    <text evidence="2">The sequence shown here is derived from an EMBL/GenBank/DDBJ whole genome shotgun (WGS) entry which is preliminary data.</text>
</comment>
<dbReference type="Proteomes" id="UP001059596">
    <property type="component" value="Unassembled WGS sequence"/>
</dbReference>
<proteinExistence type="predicted"/>
<protein>
    <submittedName>
        <fullName evidence="2">Uncharacterized protein</fullName>
    </submittedName>
</protein>
<dbReference type="EMBL" id="JAMKOV010000186">
    <property type="protein sequence ID" value="KAI8033127.1"/>
    <property type="molecule type" value="Genomic_DNA"/>
</dbReference>
<evidence type="ECO:0000256" key="1">
    <source>
        <dbReference type="SAM" id="Coils"/>
    </source>
</evidence>
<accession>A0A9Q0BI53</accession>
<keyword evidence="1" id="KW-0175">Coiled coil</keyword>
<feature type="coiled-coil region" evidence="1">
    <location>
        <begin position="24"/>
        <end position="51"/>
    </location>
</feature>
<reference evidence="2" key="1">
    <citation type="journal article" date="2023" name="Genome Biol. Evol.">
        <title>Long-read-based Genome Assembly of Drosophila gunungcola Reveals Fewer Chemosensory Genes in Flower-breeding Species.</title>
        <authorList>
            <person name="Negi A."/>
            <person name="Liao B.Y."/>
            <person name="Yeh S.D."/>
        </authorList>
    </citation>
    <scope>NUCLEOTIDE SEQUENCE</scope>
    <source>
        <strain evidence="2">Sukarami</strain>
    </source>
</reference>
<name>A0A9Q0BI53_9MUSC</name>
<evidence type="ECO:0000313" key="3">
    <source>
        <dbReference type="Proteomes" id="UP001059596"/>
    </source>
</evidence>
<dbReference type="AlphaFoldDB" id="A0A9Q0BI53"/>
<sequence length="465" mass="52511">CREQQLINIFEIIITTLEGKLSRIDHLDKTVDLIKQNMEALQNRLVNNIEKTDEIIAQLDNIKTTISNGVPDIPAQYLDVLNKSTNLGQNSSNLLNERILKMDRKVTDIDNKLEVLKEQLDTNFLQVEDFNGEASEKKPVTINVNDITKVLSSEAMTQVSSELSDLRYSADNIDKKLQFHINVVSDNIGRMMNMMHEIHFAVVDSNKQFKPLNLTTEKQLIKSSKLDVLVKQIQPMNAVSEKIDEVWDVVVDTKSTVDNLLPKSAALLTQTQRQERAIDEIHQDLKTKTNLIINNLDKVEKRLKKQENYVQILAKLPEPPELTPNQTNRSFLEYDSNNNPGINDTTNEANLSSSFSYVEPSIATTTLPTLFTSSTGNLMLDQLHSTLMSTNVTYNTETSISGSKSAIRKERIIFPSIKKKPAIINSTTANDIIALKDIKVSILNQPLKVTSTESKSNRFFFIPVQ</sequence>
<evidence type="ECO:0000313" key="2">
    <source>
        <dbReference type="EMBL" id="KAI8033127.1"/>
    </source>
</evidence>
<keyword evidence="3" id="KW-1185">Reference proteome</keyword>
<gene>
    <name evidence="2" type="ORF">M5D96_014118</name>
</gene>
<feature type="non-terminal residue" evidence="2">
    <location>
        <position position="465"/>
    </location>
</feature>
<organism evidence="2 3">
    <name type="scientific">Drosophila gunungcola</name>
    <name type="common">fruit fly</name>
    <dbReference type="NCBI Taxonomy" id="103775"/>
    <lineage>
        <taxon>Eukaryota</taxon>
        <taxon>Metazoa</taxon>
        <taxon>Ecdysozoa</taxon>
        <taxon>Arthropoda</taxon>
        <taxon>Hexapoda</taxon>
        <taxon>Insecta</taxon>
        <taxon>Pterygota</taxon>
        <taxon>Neoptera</taxon>
        <taxon>Endopterygota</taxon>
        <taxon>Diptera</taxon>
        <taxon>Brachycera</taxon>
        <taxon>Muscomorpha</taxon>
        <taxon>Ephydroidea</taxon>
        <taxon>Drosophilidae</taxon>
        <taxon>Drosophila</taxon>
        <taxon>Sophophora</taxon>
    </lineage>
</organism>